<name>A0ABN2R248_9PSEU</name>
<dbReference type="RefSeq" id="WP_344419756.1">
    <property type="nucleotide sequence ID" value="NZ_BAAANN010000013.1"/>
</dbReference>
<evidence type="ECO:0000313" key="1">
    <source>
        <dbReference type="EMBL" id="GAA1962332.1"/>
    </source>
</evidence>
<comment type="caution">
    <text evidence="1">The sequence shown here is derived from an EMBL/GenBank/DDBJ whole genome shotgun (WGS) entry which is preliminary data.</text>
</comment>
<dbReference type="Proteomes" id="UP001501116">
    <property type="component" value="Unassembled WGS sequence"/>
</dbReference>
<reference evidence="1 2" key="1">
    <citation type="journal article" date="2019" name="Int. J. Syst. Evol. Microbiol.">
        <title>The Global Catalogue of Microorganisms (GCM) 10K type strain sequencing project: providing services to taxonomists for standard genome sequencing and annotation.</title>
        <authorList>
            <consortium name="The Broad Institute Genomics Platform"/>
            <consortium name="The Broad Institute Genome Sequencing Center for Infectious Disease"/>
            <person name="Wu L."/>
            <person name="Ma J."/>
        </authorList>
    </citation>
    <scope>NUCLEOTIDE SEQUENCE [LARGE SCALE GENOMIC DNA]</scope>
    <source>
        <strain evidence="1 2">JCM 14545</strain>
    </source>
</reference>
<proteinExistence type="predicted"/>
<sequence length="222" mass="24177">MASDELLLLRQRPDWPAAVRELKVRAERHGAAASEAARNYAQVYAGRRGAMVFDVVASRQRRYEQRVLPLVERWASEHAPGSLAVMATSPPDPGTYGLLASEPHTMRTIARNLADLANRLGVDEDRACLAWAENVRGLEHAHGLDPVVGAVKGIGPALFAYLRMRCGADALKPDVRVAKGLRALGFQVPSDQHSIMVVARAAATEIDFDLLALDQLLWLNGA</sequence>
<protein>
    <recommendedName>
        <fullName evidence="3">3-methyladenine DNA glycosylase</fullName>
    </recommendedName>
</protein>
<gene>
    <name evidence="1" type="ORF">GCM10009754_36960</name>
</gene>
<dbReference type="EMBL" id="BAAANN010000013">
    <property type="protein sequence ID" value="GAA1962332.1"/>
    <property type="molecule type" value="Genomic_DNA"/>
</dbReference>
<evidence type="ECO:0000313" key="2">
    <source>
        <dbReference type="Proteomes" id="UP001501116"/>
    </source>
</evidence>
<evidence type="ECO:0008006" key="3">
    <source>
        <dbReference type="Google" id="ProtNLM"/>
    </source>
</evidence>
<organism evidence="1 2">
    <name type="scientific">Amycolatopsis minnesotensis</name>
    <dbReference type="NCBI Taxonomy" id="337894"/>
    <lineage>
        <taxon>Bacteria</taxon>
        <taxon>Bacillati</taxon>
        <taxon>Actinomycetota</taxon>
        <taxon>Actinomycetes</taxon>
        <taxon>Pseudonocardiales</taxon>
        <taxon>Pseudonocardiaceae</taxon>
        <taxon>Amycolatopsis</taxon>
    </lineage>
</organism>
<keyword evidence="2" id="KW-1185">Reference proteome</keyword>
<accession>A0ABN2R248</accession>